<feature type="chain" id="PRO_5005580538" description="DUF4252 domain-containing protein" evidence="1">
    <location>
        <begin position="20"/>
        <end position="176"/>
    </location>
</feature>
<keyword evidence="1" id="KW-0732">Signal</keyword>
<proteinExistence type="predicted"/>
<reference evidence="3" key="1">
    <citation type="submission" date="2014-11" db="EMBL/GenBank/DDBJ databases">
        <title>Genome sequencing of Roseivirga sp. D-25.</title>
        <authorList>
            <person name="Selvaratnam C."/>
            <person name="Thevarajoo S."/>
            <person name="Goh K.M."/>
            <person name="Eee R."/>
            <person name="Chan K.-G."/>
            <person name="Chong C.S."/>
        </authorList>
    </citation>
    <scope>NUCLEOTIDE SEQUENCE [LARGE SCALE GENOMIC DNA]</scope>
    <source>
        <strain evidence="3">D-25</strain>
    </source>
</reference>
<dbReference type="InterPro" id="IPR025348">
    <property type="entry name" value="DUF4252"/>
</dbReference>
<evidence type="ECO:0000313" key="3">
    <source>
        <dbReference type="Proteomes" id="UP000036908"/>
    </source>
</evidence>
<dbReference type="OrthoDB" id="979601at2"/>
<gene>
    <name evidence="2" type="ORF">OB69_07370</name>
</gene>
<feature type="signal peptide" evidence="1">
    <location>
        <begin position="1"/>
        <end position="19"/>
    </location>
</feature>
<sequence>MRKTTLILTLVLFSTLAFGQSKSVEKFRSDNEPTLKLFFYKSTLKMFANIQMKMADEMQELPDFSSVIKNIEKVKFFVFDKDTYEMDDPMFSKLEEDILSEGYESMMSARMSGANMNFLMKGTAEKPKGFVVVMRSEEGVSLVDIEGYPDLKQIMKFSEFMSKNTSGLESIMDAFN</sequence>
<organism evidence="2 3">
    <name type="scientific">Roseivirga seohaensis subsp. aquiponti</name>
    <dbReference type="NCBI Taxonomy" id="1566026"/>
    <lineage>
        <taxon>Bacteria</taxon>
        <taxon>Pseudomonadati</taxon>
        <taxon>Bacteroidota</taxon>
        <taxon>Cytophagia</taxon>
        <taxon>Cytophagales</taxon>
        <taxon>Roseivirgaceae</taxon>
        <taxon>Roseivirga</taxon>
    </lineage>
</organism>
<dbReference type="EMBL" id="JSVA01000008">
    <property type="protein sequence ID" value="KOF03139.1"/>
    <property type="molecule type" value="Genomic_DNA"/>
</dbReference>
<name>A0A0L8ALB2_9BACT</name>
<dbReference type="Pfam" id="PF14060">
    <property type="entry name" value="DUF4252"/>
    <property type="match status" value="1"/>
</dbReference>
<comment type="caution">
    <text evidence="2">The sequence shown here is derived from an EMBL/GenBank/DDBJ whole genome shotgun (WGS) entry which is preliminary data.</text>
</comment>
<dbReference type="Proteomes" id="UP000036908">
    <property type="component" value="Unassembled WGS sequence"/>
</dbReference>
<evidence type="ECO:0008006" key="4">
    <source>
        <dbReference type="Google" id="ProtNLM"/>
    </source>
</evidence>
<protein>
    <recommendedName>
        <fullName evidence="4">DUF4252 domain-containing protein</fullName>
    </recommendedName>
</protein>
<accession>A0A0L8ALB2</accession>
<dbReference type="PATRIC" id="fig|1566026.4.peg.3305"/>
<keyword evidence="3" id="KW-1185">Reference proteome</keyword>
<dbReference type="RefSeq" id="WP_053223065.1">
    <property type="nucleotide sequence ID" value="NZ_JSVA01000008.1"/>
</dbReference>
<dbReference type="AlphaFoldDB" id="A0A0L8ALB2"/>
<evidence type="ECO:0000313" key="2">
    <source>
        <dbReference type="EMBL" id="KOF03139.1"/>
    </source>
</evidence>
<evidence type="ECO:0000256" key="1">
    <source>
        <dbReference type="SAM" id="SignalP"/>
    </source>
</evidence>